<dbReference type="HOGENOM" id="CLU_1846545_0_0_1"/>
<dbReference type="EMBL" id="KK207909">
    <property type="protein sequence ID" value="EZF49133.1"/>
    <property type="molecule type" value="Genomic_DNA"/>
</dbReference>
<reference evidence="2" key="1">
    <citation type="submission" date="2014-02" db="EMBL/GenBank/DDBJ databases">
        <title>The Genome Sequence of Trichophyton rubrum (morphotype fischeri) CBS 288.86.</title>
        <authorList>
            <consortium name="The Broad Institute Genomics Platform"/>
            <person name="Cuomo C.A."/>
            <person name="White T.C."/>
            <person name="Graser Y."/>
            <person name="Martinez-Rossi N."/>
            <person name="Heitman J."/>
            <person name="Young S.K."/>
            <person name="Zeng Q."/>
            <person name="Gargeya S."/>
            <person name="Abouelleil A."/>
            <person name="Alvarado L."/>
            <person name="Chapman S.B."/>
            <person name="Gainer-Dewar J."/>
            <person name="Goldberg J."/>
            <person name="Griggs A."/>
            <person name="Gujja S."/>
            <person name="Hansen M."/>
            <person name="Howarth C."/>
            <person name="Imamovic A."/>
            <person name="Larimer J."/>
            <person name="Martinez D."/>
            <person name="Murphy C."/>
            <person name="Pearson M.D."/>
            <person name="Persinoti G."/>
            <person name="Poon T."/>
            <person name="Priest M."/>
            <person name="Roberts A.D."/>
            <person name="Saif S."/>
            <person name="Shea T.D."/>
            <person name="Sykes S.N."/>
            <person name="Wortman J."/>
            <person name="Nusbaum C."/>
            <person name="Birren B."/>
        </authorList>
    </citation>
    <scope>NUCLEOTIDE SEQUENCE [LARGE SCALE GENOMIC DNA]</scope>
    <source>
        <strain evidence="2">CBS 288.86</strain>
    </source>
</reference>
<feature type="compositionally biased region" description="Basic and acidic residues" evidence="1">
    <location>
        <begin position="89"/>
        <end position="122"/>
    </location>
</feature>
<protein>
    <submittedName>
        <fullName evidence="2">Uncharacterized protein</fullName>
    </submittedName>
</protein>
<evidence type="ECO:0000313" key="2">
    <source>
        <dbReference type="EMBL" id="EZF49133.1"/>
    </source>
</evidence>
<accession>A0A022VTU4</accession>
<proteinExistence type="predicted"/>
<feature type="region of interest" description="Disordered" evidence="1">
    <location>
        <begin position="75"/>
        <end position="122"/>
    </location>
</feature>
<evidence type="ECO:0000256" key="1">
    <source>
        <dbReference type="SAM" id="MobiDB-lite"/>
    </source>
</evidence>
<organism evidence="2">
    <name type="scientific">Trichophyton rubrum CBS 288.86</name>
    <dbReference type="NCBI Taxonomy" id="1215330"/>
    <lineage>
        <taxon>Eukaryota</taxon>
        <taxon>Fungi</taxon>
        <taxon>Dikarya</taxon>
        <taxon>Ascomycota</taxon>
        <taxon>Pezizomycotina</taxon>
        <taxon>Eurotiomycetes</taxon>
        <taxon>Eurotiomycetidae</taxon>
        <taxon>Onygenales</taxon>
        <taxon>Arthrodermataceae</taxon>
        <taxon>Trichophyton</taxon>
    </lineage>
</organism>
<name>A0A022VTU4_TRIRU</name>
<feature type="compositionally biased region" description="Basic residues" evidence="1">
    <location>
        <begin position="75"/>
        <end position="88"/>
    </location>
</feature>
<sequence>MARQRALGWLARWKVGGLPACWSVDGTVVDREEKGPSYLSYPTLASRLQVTFAGEEKRRRLKEARTFANIQRRLHHHLPPAKGRRRTYGRVEKLRRPDGRTDSLKPVRPTAERGSSRTDRLHHLAMHGCSRDSTRVATG</sequence>
<dbReference type="AlphaFoldDB" id="A0A022VTU4"/>
<gene>
    <name evidence="2" type="ORF">H103_07256</name>
</gene>
<dbReference type="Proteomes" id="UP000023758">
    <property type="component" value="Unassembled WGS sequence"/>
</dbReference>